<comment type="caution">
    <text evidence="4">The sequence shown here is derived from an EMBL/GenBank/DDBJ whole genome shotgun (WGS) entry which is preliminary data.</text>
</comment>
<dbReference type="InterPro" id="IPR022272">
    <property type="entry name" value="Lipocalin_CS"/>
</dbReference>
<dbReference type="PIRSF" id="PIRSF036893">
    <property type="entry name" value="Lipocalin_ApoD"/>
    <property type="match status" value="1"/>
</dbReference>
<dbReference type="PANTHER" id="PTHR10612:SF34">
    <property type="entry name" value="APOLIPOPROTEIN D"/>
    <property type="match status" value="1"/>
</dbReference>
<dbReference type="Proteomes" id="UP001139353">
    <property type="component" value="Unassembled WGS sequence"/>
</dbReference>
<feature type="domain" description="Lipocalin/cytosolic fatty-acid binding" evidence="3">
    <location>
        <begin position="56"/>
        <end position="197"/>
    </location>
</feature>
<dbReference type="GO" id="GO:0008289">
    <property type="term" value="F:lipid binding"/>
    <property type="evidence" value="ECO:0007669"/>
    <property type="project" value="UniProtKB-UniRule"/>
</dbReference>
<dbReference type="Pfam" id="PF08212">
    <property type="entry name" value="Lipocalin_2"/>
    <property type="match status" value="1"/>
</dbReference>
<sequence length="211" mass="23220">MSRTAPSLASHSIFNVQEKQMRFRPRVIFSACLASVLAGCASAPAPANPLALVPHVDLARFMGDWYVIASIPTWLEKGAHNPKESYRLNADGSVATTFSFNADSADGPVKTYTSKGIIVDPATNAIWGQQYVWPFKADYRISYLSADYGQVVIARDKRDYVWIMSRSPTMSETDLQALTEFVRAQGYDTAKLQRVPQSHADVPSDPSATGR</sequence>
<evidence type="ECO:0000313" key="4">
    <source>
        <dbReference type="EMBL" id="MCK9689378.1"/>
    </source>
</evidence>
<comment type="subunit">
    <text evidence="2">Homodimer.</text>
</comment>
<dbReference type="InterPro" id="IPR002446">
    <property type="entry name" value="Lipocalin_bac"/>
</dbReference>
<evidence type="ECO:0000313" key="5">
    <source>
        <dbReference type="Proteomes" id="UP001139353"/>
    </source>
</evidence>
<dbReference type="PRINTS" id="PR01171">
    <property type="entry name" value="BCTLIPOCALIN"/>
</dbReference>
<dbReference type="InterPro" id="IPR047202">
    <property type="entry name" value="Lipocalin_Blc-like_dom"/>
</dbReference>
<dbReference type="GO" id="GO:0006950">
    <property type="term" value="P:response to stress"/>
    <property type="evidence" value="ECO:0007669"/>
    <property type="project" value="UniProtKB-ARBA"/>
</dbReference>
<dbReference type="InterPro" id="IPR000566">
    <property type="entry name" value="Lipocln_cytosolic_FA-bd_dom"/>
</dbReference>
<dbReference type="PANTHER" id="PTHR10612">
    <property type="entry name" value="APOLIPOPROTEIN D"/>
    <property type="match status" value="1"/>
</dbReference>
<name>A0A9X1YND0_9BURK</name>
<keyword evidence="2" id="KW-0449">Lipoprotein</keyword>
<evidence type="ECO:0000256" key="1">
    <source>
        <dbReference type="ARBA" id="ARBA00006889"/>
    </source>
</evidence>
<gene>
    <name evidence="4" type="ORF">LPC04_26975</name>
</gene>
<reference evidence="4" key="1">
    <citation type="submission" date="2021-11" db="EMBL/GenBank/DDBJ databases">
        <title>BS-T2-15 a new species belonging to the Comamonadaceae family isolated from the soil of a French oak forest.</title>
        <authorList>
            <person name="Mieszkin S."/>
            <person name="Alain K."/>
        </authorList>
    </citation>
    <scope>NUCLEOTIDE SEQUENCE</scope>
    <source>
        <strain evidence="4">BS-T2-15</strain>
    </source>
</reference>
<evidence type="ECO:0000259" key="3">
    <source>
        <dbReference type="Pfam" id="PF08212"/>
    </source>
</evidence>
<keyword evidence="2" id="KW-0998">Cell outer membrane</keyword>
<dbReference type="InterPro" id="IPR012674">
    <property type="entry name" value="Calycin"/>
</dbReference>
<dbReference type="InterPro" id="IPR022271">
    <property type="entry name" value="Lipocalin_ApoD"/>
</dbReference>
<protein>
    <recommendedName>
        <fullName evidence="2">Outer membrane lipoprotein Blc</fullName>
    </recommendedName>
</protein>
<organism evidence="4 5">
    <name type="scientific">Scleromatobacter humisilvae</name>
    <dbReference type="NCBI Taxonomy" id="2897159"/>
    <lineage>
        <taxon>Bacteria</taxon>
        <taxon>Pseudomonadati</taxon>
        <taxon>Pseudomonadota</taxon>
        <taxon>Betaproteobacteria</taxon>
        <taxon>Burkholderiales</taxon>
        <taxon>Sphaerotilaceae</taxon>
        <taxon>Scleromatobacter</taxon>
    </lineage>
</organism>
<dbReference type="CDD" id="cd19438">
    <property type="entry name" value="lipocalin_Blc-like"/>
    <property type="match status" value="1"/>
</dbReference>
<dbReference type="PROSITE" id="PS00213">
    <property type="entry name" value="LIPOCALIN"/>
    <property type="match status" value="1"/>
</dbReference>
<keyword evidence="5" id="KW-1185">Reference proteome</keyword>
<comment type="similarity">
    <text evidence="1 2">Belongs to the calycin superfamily. Lipocalin family.</text>
</comment>
<accession>A0A9X1YND0</accession>
<dbReference type="EMBL" id="JAJLJH010000014">
    <property type="protein sequence ID" value="MCK9689378.1"/>
    <property type="molecule type" value="Genomic_DNA"/>
</dbReference>
<proteinExistence type="inferred from homology"/>
<comment type="subcellular location">
    <subcellularLocation>
        <location evidence="2">Cell outer membrane</location>
    </subcellularLocation>
</comment>
<comment type="function">
    <text evidence="2">Involved in the storage or transport of lipids necessary for membrane maintenance under stressful conditions. Displays a binding preference for lysophospholipids.</text>
</comment>
<dbReference type="SUPFAM" id="SSF50814">
    <property type="entry name" value="Lipocalins"/>
    <property type="match status" value="1"/>
</dbReference>
<keyword evidence="2" id="KW-0472">Membrane</keyword>
<dbReference type="GO" id="GO:0009279">
    <property type="term" value="C:cell outer membrane"/>
    <property type="evidence" value="ECO:0007669"/>
    <property type="project" value="UniProtKB-SubCell"/>
</dbReference>
<evidence type="ECO:0000256" key="2">
    <source>
        <dbReference type="PIRNR" id="PIRNR036893"/>
    </source>
</evidence>
<dbReference type="AlphaFoldDB" id="A0A9X1YND0"/>
<keyword evidence="2" id="KW-0446">Lipid-binding</keyword>
<dbReference type="RefSeq" id="WP_275685428.1">
    <property type="nucleotide sequence ID" value="NZ_JAJLJH010000014.1"/>
</dbReference>
<dbReference type="Gene3D" id="2.40.128.20">
    <property type="match status" value="1"/>
</dbReference>